<evidence type="ECO:0000256" key="3">
    <source>
        <dbReference type="ARBA" id="ARBA00022692"/>
    </source>
</evidence>
<organism evidence="8 9">
    <name type="scientific">Batillaria attramentaria</name>
    <dbReference type="NCBI Taxonomy" id="370345"/>
    <lineage>
        <taxon>Eukaryota</taxon>
        <taxon>Metazoa</taxon>
        <taxon>Spiralia</taxon>
        <taxon>Lophotrochozoa</taxon>
        <taxon>Mollusca</taxon>
        <taxon>Gastropoda</taxon>
        <taxon>Caenogastropoda</taxon>
        <taxon>Sorbeoconcha</taxon>
        <taxon>Cerithioidea</taxon>
        <taxon>Batillariidae</taxon>
        <taxon>Batillaria</taxon>
    </lineage>
</organism>
<gene>
    <name evidence="8" type="ORF">BaRGS_00029613</name>
</gene>
<dbReference type="GO" id="GO:0016020">
    <property type="term" value="C:membrane"/>
    <property type="evidence" value="ECO:0007669"/>
    <property type="project" value="UniProtKB-SubCell"/>
</dbReference>
<comment type="caution">
    <text evidence="8">The sequence shown here is derived from an EMBL/GenBank/DDBJ whole genome shotgun (WGS) entry which is preliminary data.</text>
</comment>
<evidence type="ECO:0000256" key="7">
    <source>
        <dbReference type="SAM" id="Phobius"/>
    </source>
</evidence>
<keyword evidence="5 7" id="KW-0472">Membrane</keyword>
<dbReference type="EMBL" id="JACVVK020000309">
    <property type="protein sequence ID" value="KAK7479172.1"/>
    <property type="molecule type" value="Genomic_DNA"/>
</dbReference>
<proteinExistence type="inferred from homology"/>
<dbReference type="AlphaFoldDB" id="A0ABD0JW24"/>
<protein>
    <submittedName>
        <fullName evidence="8">Uncharacterized protein</fullName>
    </submittedName>
</protein>
<feature type="transmembrane region" description="Helical" evidence="7">
    <location>
        <begin position="175"/>
        <end position="200"/>
    </location>
</feature>
<keyword evidence="9" id="KW-1185">Reference proteome</keyword>
<evidence type="ECO:0000256" key="6">
    <source>
        <dbReference type="ARBA" id="ARBA00023180"/>
    </source>
</evidence>
<keyword evidence="6" id="KW-0325">Glycoprotein</keyword>
<accession>A0ABD0JW24</accession>
<evidence type="ECO:0000256" key="5">
    <source>
        <dbReference type="ARBA" id="ARBA00023136"/>
    </source>
</evidence>
<feature type="non-terminal residue" evidence="8">
    <location>
        <position position="1"/>
    </location>
</feature>
<dbReference type="PANTHER" id="PTHR22730:SF1">
    <property type="entry name" value="PROMININ-LIKE PROTEIN"/>
    <property type="match status" value="1"/>
</dbReference>
<dbReference type="InterPro" id="IPR008795">
    <property type="entry name" value="Prominin"/>
</dbReference>
<sequence>DVLEKHMDGLHYRFPDVTLSALKPEQNESSDKMTEFEDAQNRAFGRIAVMRKLMEQVREQHQAAVSASTSASPEHKAKLNDIKLQMTAVEKLLDKVDVTSSAPNAVGKAIDVQFAGAMNKMKNALPYERARWVATGVLLLVPTVVAELTLAGMWMGWRETSVDTDPTKRSDMSDFGARLLFAGMGIMFIFIALLVLLWVVMFTAGSFSERYVCQTFQDPQKIEEYVAEYERLEINLSNYTIPSQYGNITLDLSETME</sequence>
<name>A0ABD0JW24_9CAEN</name>
<dbReference type="PANTHER" id="PTHR22730">
    <property type="entry name" value="PROMININ PROM PROTEIN"/>
    <property type="match status" value="1"/>
</dbReference>
<evidence type="ECO:0000256" key="2">
    <source>
        <dbReference type="ARBA" id="ARBA00006058"/>
    </source>
</evidence>
<comment type="similarity">
    <text evidence="2">Belongs to the prominin family.</text>
</comment>
<keyword evidence="4 7" id="KW-1133">Transmembrane helix</keyword>
<evidence type="ECO:0000313" key="9">
    <source>
        <dbReference type="Proteomes" id="UP001519460"/>
    </source>
</evidence>
<dbReference type="Proteomes" id="UP001519460">
    <property type="component" value="Unassembled WGS sequence"/>
</dbReference>
<evidence type="ECO:0000313" key="8">
    <source>
        <dbReference type="EMBL" id="KAK7479172.1"/>
    </source>
</evidence>
<evidence type="ECO:0000256" key="1">
    <source>
        <dbReference type="ARBA" id="ARBA00004141"/>
    </source>
</evidence>
<evidence type="ECO:0000256" key="4">
    <source>
        <dbReference type="ARBA" id="ARBA00022989"/>
    </source>
</evidence>
<feature type="transmembrane region" description="Helical" evidence="7">
    <location>
        <begin position="130"/>
        <end position="155"/>
    </location>
</feature>
<keyword evidence="3 7" id="KW-0812">Transmembrane</keyword>
<comment type="subcellular location">
    <subcellularLocation>
        <location evidence="1">Membrane</location>
        <topology evidence="1">Multi-pass membrane protein</topology>
    </subcellularLocation>
</comment>
<dbReference type="Pfam" id="PF05478">
    <property type="entry name" value="Prominin"/>
    <property type="match status" value="1"/>
</dbReference>
<reference evidence="8 9" key="1">
    <citation type="journal article" date="2023" name="Sci. Data">
        <title>Genome assembly of the Korean intertidal mud-creeper Batillaria attramentaria.</title>
        <authorList>
            <person name="Patra A.K."/>
            <person name="Ho P.T."/>
            <person name="Jun S."/>
            <person name="Lee S.J."/>
            <person name="Kim Y."/>
            <person name="Won Y.J."/>
        </authorList>
    </citation>
    <scope>NUCLEOTIDE SEQUENCE [LARGE SCALE GENOMIC DNA]</scope>
    <source>
        <strain evidence="8">Wonlab-2016</strain>
    </source>
</reference>